<keyword evidence="2" id="KW-1185">Reference proteome</keyword>
<evidence type="ECO:0000313" key="2">
    <source>
        <dbReference type="Proteomes" id="UP000305888"/>
    </source>
</evidence>
<dbReference type="OrthoDB" id="9809066at2"/>
<reference evidence="1 2" key="1">
    <citation type="submission" date="2019-06" db="EMBL/GenBank/DDBJ databases">
        <title>Genome sequence of Rhodobacteraceae bacterium D4M1.</title>
        <authorList>
            <person name="Cao J."/>
        </authorList>
    </citation>
    <scope>NUCLEOTIDE SEQUENCE [LARGE SCALE GENOMIC DNA]</scope>
    <source>
        <strain evidence="1 2">D4M1</strain>
    </source>
</reference>
<organism evidence="1 2">
    <name type="scientific">Paroceanicella profunda</name>
    <dbReference type="NCBI Taxonomy" id="2579971"/>
    <lineage>
        <taxon>Bacteria</taxon>
        <taxon>Pseudomonadati</taxon>
        <taxon>Pseudomonadota</taxon>
        <taxon>Alphaproteobacteria</taxon>
        <taxon>Rhodobacterales</taxon>
        <taxon>Paracoccaceae</taxon>
        <taxon>Paroceanicella</taxon>
    </lineage>
</organism>
<sequence length="240" mass="25924">MPAVAQDNAAQANNPLADTTALNFQNQYTGDLTGTDDDANQFYLRYARPFDALGGNWLMRATLPVNSFPDGTGGTETGLGDFNIFAAYLFDTGNPAVSFGFGPQLTLPTASDDALGSEKWSLGFANVLFNASSPVFQWGYLLTWQASIAGEDDRADVNLGAFQPFGFYQLGAGWYLRSAAVWTYDFETDAYAIPIGLGAGKVIRLENAVMNVFVEPQYTVAHKGVGQPEWGVFGGVNFQF</sequence>
<protein>
    <recommendedName>
        <fullName evidence="3">Transporter</fullName>
    </recommendedName>
</protein>
<evidence type="ECO:0008006" key="3">
    <source>
        <dbReference type="Google" id="ProtNLM"/>
    </source>
</evidence>
<proteinExistence type="predicted"/>
<name>A0A5B8G0U3_9RHOB</name>
<dbReference type="EMBL" id="CP040818">
    <property type="protein sequence ID" value="QDL93624.1"/>
    <property type="molecule type" value="Genomic_DNA"/>
</dbReference>
<dbReference type="Proteomes" id="UP000305888">
    <property type="component" value="Chromosome"/>
</dbReference>
<dbReference type="KEGG" id="ppru:FDP22_07510"/>
<accession>A0A5B8G0U3</accession>
<gene>
    <name evidence="1" type="ORF">FDP22_07510</name>
</gene>
<dbReference type="AlphaFoldDB" id="A0A5B8G0U3"/>
<evidence type="ECO:0000313" key="1">
    <source>
        <dbReference type="EMBL" id="QDL93624.1"/>
    </source>
</evidence>